<accession>A0AAV6TU34</accession>
<evidence type="ECO:0000313" key="2">
    <source>
        <dbReference type="Proteomes" id="UP000827092"/>
    </source>
</evidence>
<dbReference type="EMBL" id="JAFNEN010001048">
    <property type="protein sequence ID" value="KAG8175181.1"/>
    <property type="molecule type" value="Genomic_DNA"/>
</dbReference>
<reference evidence="1 2" key="1">
    <citation type="journal article" date="2022" name="Nat. Ecol. Evol.">
        <title>A masculinizing supergene underlies an exaggerated male reproductive morph in a spider.</title>
        <authorList>
            <person name="Hendrickx F."/>
            <person name="De Corte Z."/>
            <person name="Sonet G."/>
            <person name="Van Belleghem S.M."/>
            <person name="Kostlbacher S."/>
            <person name="Vangestel C."/>
        </authorList>
    </citation>
    <scope>NUCLEOTIDE SEQUENCE [LARGE SCALE GENOMIC DNA]</scope>
    <source>
        <strain evidence="1">W744_W776</strain>
    </source>
</reference>
<gene>
    <name evidence="1" type="ORF">JTE90_022604</name>
</gene>
<evidence type="ECO:0000313" key="1">
    <source>
        <dbReference type="EMBL" id="KAG8175181.1"/>
    </source>
</evidence>
<proteinExistence type="predicted"/>
<dbReference type="Proteomes" id="UP000827092">
    <property type="component" value="Unassembled WGS sequence"/>
</dbReference>
<dbReference type="AlphaFoldDB" id="A0AAV6TU34"/>
<keyword evidence="2" id="KW-1185">Reference proteome</keyword>
<name>A0AAV6TU34_9ARAC</name>
<sequence length="82" mass="9088">MNSAWIATYLVNKEGVLGKEIVLSVLWYCCWLQQSCKSSHVTMSTSQENVVTTGTNVERLGTDAAAYWKDNSWLMIAPSAEA</sequence>
<comment type="caution">
    <text evidence="1">The sequence shown here is derived from an EMBL/GenBank/DDBJ whole genome shotgun (WGS) entry which is preliminary data.</text>
</comment>
<organism evidence="1 2">
    <name type="scientific">Oedothorax gibbosus</name>
    <dbReference type="NCBI Taxonomy" id="931172"/>
    <lineage>
        <taxon>Eukaryota</taxon>
        <taxon>Metazoa</taxon>
        <taxon>Ecdysozoa</taxon>
        <taxon>Arthropoda</taxon>
        <taxon>Chelicerata</taxon>
        <taxon>Arachnida</taxon>
        <taxon>Araneae</taxon>
        <taxon>Araneomorphae</taxon>
        <taxon>Entelegynae</taxon>
        <taxon>Araneoidea</taxon>
        <taxon>Linyphiidae</taxon>
        <taxon>Erigoninae</taxon>
        <taxon>Oedothorax</taxon>
    </lineage>
</organism>
<protein>
    <submittedName>
        <fullName evidence="1">Uncharacterized protein</fullName>
    </submittedName>
</protein>